<organism evidence="1">
    <name type="scientific">Anguilla anguilla</name>
    <name type="common">European freshwater eel</name>
    <name type="synonym">Muraena anguilla</name>
    <dbReference type="NCBI Taxonomy" id="7936"/>
    <lineage>
        <taxon>Eukaryota</taxon>
        <taxon>Metazoa</taxon>
        <taxon>Chordata</taxon>
        <taxon>Craniata</taxon>
        <taxon>Vertebrata</taxon>
        <taxon>Euteleostomi</taxon>
        <taxon>Actinopterygii</taxon>
        <taxon>Neopterygii</taxon>
        <taxon>Teleostei</taxon>
        <taxon>Anguilliformes</taxon>
        <taxon>Anguillidae</taxon>
        <taxon>Anguilla</taxon>
    </lineage>
</organism>
<accession>A0A0E9PDC9</accession>
<reference evidence="1" key="1">
    <citation type="submission" date="2014-11" db="EMBL/GenBank/DDBJ databases">
        <authorList>
            <person name="Amaro Gonzalez C."/>
        </authorList>
    </citation>
    <scope>NUCLEOTIDE SEQUENCE</scope>
</reference>
<proteinExistence type="predicted"/>
<protein>
    <submittedName>
        <fullName evidence="1">Uncharacterized protein</fullName>
    </submittedName>
</protein>
<dbReference type="AlphaFoldDB" id="A0A0E9PDC9"/>
<sequence>MHYKHKKRELSENMHLDDQTLHSHSEIAQLSQCVILMKLTSRKAPC</sequence>
<reference evidence="1" key="2">
    <citation type="journal article" date="2015" name="Fish Shellfish Immunol.">
        <title>Early steps in the European eel (Anguilla anguilla)-Vibrio vulnificus interaction in the gills: Role of the RtxA13 toxin.</title>
        <authorList>
            <person name="Callol A."/>
            <person name="Pajuelo D."/>
            <person name="Ebbesson L."/>
            <person name="Teles M."/>
            <person name="MacKenzie S."/>
            <person name="Amaro C."/>
        </authorList>
    </citation>
    <scope>NUCLEOTIDE SEQUENCE</scope>
</reference>
<name>A0A0E9PDC9_ANGAN</name>
<dbReference type="EMBL" id="GBXM01106043">
    <property type="protein sequence ID" value="JAH02534.1"/>
    <property type="molecule type" value="Transcribed_RNA"/>
</dbReference>
<evidence type="ECO:0000313" key="1">
    <source>
        <dbReference type="EMBL" id="JAH02534.1"/>
    </source>
</evidence>